<organism evidence="2 3">
    <name type="scientific">Myceligenerans xiligouense</name>
    <dbReference type="NCBI Taxonomy" id="253184"/>
    <lineage>
        <taxon>Bacteria</taxon>
        <taxon>Bacillati</taxon>
        <taxon>Actinomycetota</taxon>
        <taxon>Actinomycetes</taxon>
        <taxon>Micrococcales</taxon>
        <taxon>Promicromonosporaceae</taxon>
        <taxon>Myceligenerans</taxon>
    </lineage>
</organism>
<accession>A0A3N4YPS4</accession>
<dbReference type="EMBL" id="RKQZ01000001">
    <property type="protein sequence ID" value="RPF21466.1"/>
    <property type="molecule type" value="Genomic_DNA"/>
</dbReference>
<dbReference type="RefSeq" id="WP_123814500.1">
    <property type="nucleotide sequence ID" value="NZ_RKQZ01000001.1"/>
</dbReference>
<name>A0A3N4YPS4_9MICO</name>
<reference evidence="2 3" key="1">
    <citation type="submission" date="2018-11" db="EMBL/GenBank/DDBJ databases">
        <title>Sequencing the genomes of 1000 actinobacteria strains.</title>
        <authorList>
            <person name="Klenk H.-P."/>
        </authorList>
    </citation>
    <scope>NUCLEOTIDE SEQUENCE [LARGE SCALE GENOMIC DNA]</scope>
    <source>
        <strain evidence="2 3">DSM 15700</strain>
    </source>
</reference>
<keyword evidence="1" id="KW-0812">Transmembrane</keyword>
<gene>
    <name evidence="2" type="ORF">EDD34_2095</name>
</gene>
<comment type="caution">
    <text evidence="2">The sequence shown here is derived from an EMBL/GenBank/DDBJ whole genome shotgun (WGS) entry which is preliminary data.</text>
</comment>
<keyword evidence="1" id="KW-0472">Membrane</keyword>
<proteinExistence type="predicted"/>
<dbReference type="Proteomes" id="UP000280501">
    <property type="component" value="Unassembled WGS sequence"/>
</dbReference>
<dbReference type="AlphaFoldDB" id="A0A3N4YPS4"/>
<evidence type="ECO:0000313" key="3">
    <source>
        <dbReference type="Proteomes" id="UP000280501"/>
    </source>
</evidence>
<sequence length="69" mass="7554">MMHLWTTLLVAYTTVQDRYRAHSRENNEAGYTTETVVFTVALLVLAGIVIAAITAFVNGEITKIVSPNG</sequence>
<protein>
    <submittedName>
        <fullName evidence="2">Uncharacterized protein</fullName>
    </submittedName>
</protein>
<evidence type="ECO:0000313" key="2">
    <source>
        <dbReference type="EMBL" id="RPF21466.1"/>
    </source>
</evidence>
<keyword evidence="1" id="KW-1133">Transmembrane helix</keyword>
<evidence type="ECO:0000256" key="1">
    <source>
        <dbReference type="SAM" id="Phobius"/>
    </source>
</evidence>
<feature type="transmembrane region" description="Helical" evidence="1">
    <location>
        <begin position="36"/>
        <end position="57"/>
    </location>
</feature>
<keyword evidence="3" id="KW-1185">Reference proteome</keyword>